<sequence length="80" mass="9145">ETFEKLITKESLPIITDDLADSTDSTCSDLNQLFHISEYIEDNFIGQDDHSNEHISSSLHMPIKNSIGTKKHPEKRLMFP</sequence>
<feature type="region of interest" description="Disordered" evidence="1">
    <location>
        <begin position="59"/>
        <end position="80"/>
    </location>
</feature>
<dbReference type="EMBL" id="CAJOBI010100099">
    <property type="protein sequence ID" value="CAF4583464.1"/>
    <property type="molecule type" value="Genomic_DNA"/>
</dbReference>
<dbReference type="Proteomes" id="UP000676336">
    <property type="component" value="Unassembled WGS sequence"/>
</dbReference>
<proteinExistence type="predicted"/>
<reference evidence="2" key="1">
    <citation type="submission" date="2021-02" db="EMBL/GenBank/DDBJ databases">
        <authorList>
            <person name="Nowell W R."/>
        </authorList>
    </citation>
    <scope>NUCLEOTIDE SEQUENCE</scope>
</reference>
<dbReference type="EMBL" id="CAJOBI010183068">
    <property type="protein sequence ID" value="CAF4933659.1"/>
    <property type="molecule type" value="Genomic_DNA"/>
</dbReference>
<gene>
    <name evidence="2" type="ORF">SMN809_LOCUS38370</name>
    <name evidence="3" type="ORF">SMN809_LOCUS53303</name>
</gene>
<evidence type="ECO:0000256" key="1">
    <source>
        <dbReference type="SAM" id="MobiDB-lite"/>
    </source>
</evidence>
<organism evidence="2 4">
    <name type="scientific">Rotaria magnacalcarata</name>
    <dbReference type="NCBI Taxonomy" id="392030"/>
    <lineage>
        <taxon>Eukaryota</taxon>
        <taxon>Metazoa</taxon>
        <taxon>Spiralia</taxon>
        <taxon>Gnathifera</taxon>
        <taxon>Rotifera</taxon>
        <taxon>Eurotatoria</taxon>
        <taxon>Bdelloidea</taxon>
        <taxon>Philodinida</taxon>
        <taxon>Philodinidae</taxon>
        <taxon>Rotaria</taxon>
    </lineage>
</organism>
<evidence type="ECO:0000313" key="4">
    <source>
        <dbReference type="Proteomes" id="UP000676336"/>
    </source>
</evidence>
<name>A0A8S2YTL9_9BILA</name>
<dbReference type="AlphaFoldDB" id="A0A8S2YTL9"/>
<feature type="non-terminal residue" evidence="2">
    <location>
        <position position="1"/>
    </location>
</feature>
<feature type="non-terminal residue" evidence="2">
    <location>
        <position position="80"/>
    </location>
</feature>
<protein>
    <submittedName>
        <fullName evidence="2">Uncharacterized protein</fullName>
    </submittedName>
</protein>
<comment type="caution">
    <text evidence="2">The sequence shown here is derived from an EMBL/GenBank/DDBJ whole genome shotgun (WGS) entry which is preliminary data.</text>
</comment>
<evidence type="ECO:0000313" key="2">
    <source>
        <dbReference type="EMBL" id="CAF4583464.1"/>
    </source>
</evidence>
<accession>A0A8S2YTL9</accession>
<evidence type="ECO:0000313" key="3">
    <source>
        <dbReference type="EMBL" id="CAF4933659.1"/>
    </source>
</evidence>